<dbReference type="InterPro" id="IPR018163">
    <property type="entry name" value="Thr/Ala-tRNA-synth_IIc_edit"/>
</dbReference>
<keyword evidence="2" id="KW-1185">Reference proteome</keyword>
<reference evidence="1 2" key="2">
    <citation type="journal article" date="2018" name="Plant J.">
        <title>The Physcomitrella patens chromosome-scale assembly reveals moss genome structure and evolution.</title>
        <authorList>
            <person name="Lang D."/>
            <person name="Ullrich K.K."/>
            <person name="Murat F."/>
            <person name="Fuchs J."/>
            <person name="Jenkins J."/>
            <person name="Haas F.B."/>
            <person name="Piednoel M."/>
            <person name="Gundlach H."/>
            <person name="Van Bel M."/>
            <person name="Meyberg R."/>
            <person name="Vives C."/>
            <person name="Morata J."/>
            <person name="Symeonidi A."/>
            <person name="Hiss M."/>
            <person name="Muchero W."/>
            <person name="Kamisugi Y."/>
            <person name="Saleh O."/>
            <person name="Blanc G."/>
            <person name="Decker E.L."/>
            <person name="van Gessel N."/>
            <person name="Grimwood J."/>
            <person name="Hayes R.D."/>
            <person name="Graham S.W."/>
            <person name="Gunter L.E."/>
            <person name="McDaniel S.F."/>
            <person name="Hoernstein S.N.W."/>
            <person name="Larsson A."/>
            <person name="Li F.W."/>
            <person name="Perroud P.F."/>
            <person name="Phillips J."/>
            <person name="Ranjan P."/>
            <person name="Rokshar D.S."/>
            <person name="Rothfels C.J."/>
            <person name="Schneider L."/>
            <person name="Shu S."/>
            <person name="Stevenson D.W."/>
            <person name="Thummler F."/>
            <person name="Tillich M."/>
            <person name="Villarreal Aguilar J.C."/>
            <person name="Widiez T."/>
            <person name="Wong G.K."/>
            <person name="Wymore A."/>
            <person name="Zhang Y."/>
            <person name="Zimmer A.D."/>
            <person name="Quatrano R.S."/>
            <person name="Mayer K.F.X."/>
            <person name="Goodstein D."/>
            <person name="Casacuberta J.M."/>
            <person name="Vandepoele K."/>
            <person name="Reski R."/>
            <person name="Cuming A.C."/>
            <person name="Tuskan G.A."/>
            <person name="Maumus F."/>
            <person name="Salse J."/>
            <person name="Schmutz J."/>
            <person name="Rensing S.A."/>
        </authorList>
    </citation>
    <scope>NUCLEOTIDE SEQUENCE [LARGE SCALE GENOMIC DNA]</scope>
    <source>
        <strain evidence="1 2">cv. Gransden 2004</strain>
    </source>
</reference>
<evidence type="ECO:0000313" key="1">
    <source>
        <dbReference type="EnsemblPlants" id="Pp3c1_30310V3.3"/>
    </source>
</evidence>
<dbReference type="EMBL" id="ABEU02000001">
    <property type="status" value="NOT_ANNOTATED_CDS"/>
    <property type="molecule type" value="Genomic_DNA"/>
</dbReference>
<proteinExistence type="predicted"/>
<dbReference type="SUPFAM" id="SSF55186">
    <property type="entry name" value="ThrRS/AlaRS common domain"/>
    <property type="match status" value="1"/>
</dbReference>
<dbReference type="Gramene" id="Pp3c1_30310V3.3">
    <property type="protein sequence ID" value="Pp3c1_30310V3.3"/>
    <property type="gene ID" value="Pp3c1_30310"/>
</dbReference>
<protein>
    <submittedName>
        <fullName evidence="1">Uncharacterized protein</fullName>
    </submittedName>
</protein>
<dbReference type="Proteomes" id="UP000006727">
    <property type="component" value="Chromosome 1"/>
</dbReference>
<organism evidence="1 2">
    <name type="scientific">Physcomitrium patens</name>
    <name type="common">Spreading-leaved earth moss</name>
    <name type="synonym">Physcomitrella patens</name>
    <dbReference type="NCBI Taxonomy" id="3218"/>
    <lineage>
        <taxon>Eukaryota</taxon>
        <taxon>Viridiplantae</taxon>
        <taxon>Streptophyta</taxon>
        <taxon>Embryophyta</taxon>
        <taxon>Bryophyta</taxon>
        <taxon>Bryophytina</taxon>
        <taxon>Bryopsida</taxon>
        <taxon>Funariidae</taxon>
        <taxon>Funariales</taxon>
        <taxon>Funariaceae</taxon>
        <taxon>Physcomitrium</taxon>
    </lineage>
</organism>
<dbReference type="GO" id="GO:0000166">
    <property type="term" value="F:nucleotide binding"/>
    <property type="evidence" value="ECO:0007669"/>
    <property type="project" value="InterPro"/>
</dbReference>
<evidence type="ECO:0000313" key="2">
    <source>
        <dbReference type="Proteomes" id="UP000006727"/>
    </source>
</evidence>
<reference evidence="1 2" key="1">
    <citation type="journal article" date="2008" name="Science">
        <title>The Physcomitrella genome reveals evolutionary insights into the conquest of land by plants.</title>
        <authorList>
            <person name="Rensing S."/>
            <person name="Lang D."/>
            <person name="Zimmer A."/>
            <person name="Terry A."/>
            <person name="Salamov A."/>
            <person name="Shapiro H."/>
            <person name="Nishiyama T."/>
            <person name="Perroud P.-F."/>
            <person name="Lindquist E."/>
            <person name="Kamisugi Y."/>
            <person name="Tanahashi T."/>
            <person name="Sakakibara K."/>
            <person name="Fujita T."/>
            <person name="Oishi K."/>
            <person name="Shin-I T."/>
            <person name="Kuroki Y."/>
            <person name="Toyoda A."/>
            <person name="Suzuki Y."/>
            <person name="Hashimoto A."/>
            <person name="Yamaguchi K."/>
            <person name="Sugano A."/>
            <person name="Kohara Y."/>
            <person name="Fujiyama A."/>
            <person name="Anterola A."/>
            <person name="Aoki S."/>
            <person name="Ashton N."/>
            <person name="Barbazuk W.B."/>
            <person name="Barker E."/>
            <person name="Bennetzen J."/>
            <person name="Bezanilla M."/>
            <person name="Blankenship R."/>
            <person name="Cho S.H."/>
            <person name="Dutcher S."/>
            <person name="Estelle M."/>
            <person name="Fawcett J.A."/>
            <person name="Gundlach H."/>
            <person name="Hanada K."/>
            <person name="Heyl A."/>
            <person name="Hicks K.A."/>
            <person name="Hugh J."/>
            <person name="Lohr M."/>
            <person name="Mayer K."/>
            <person name="Melkozernov A."/>
            <person name="Murata T."/>
            <person name="Nelson D."/>
            <person name="Pils B."/>
            <person name="Prigge M."/>
            <person name="Reiss B."/>
            <person name="Renner T."/>
            <person name="Rombauts S."/>
            <person name="Rushton P."/>
            <person name="Sanderfoot A."/>
            <person name="Schween G."/>
            <person name="Shiu S.-H."/>
            <person name="Stueber K."/>
            <person name="Theodoulou F.L."/>
            <person name="Tu H."/>
            <person name="Van de Peer Y."/>
            <person name="Verrier P.J."/>
            <person name="Waters E."/>
            <person name="Wood A."/>
            <person name="Yang L."/>
            <person name="Cove D."/>
            <person name="Cuming A."/>
            <person name="Hasebe M."/>
            <person name="Lucas S."/>
            <person name="Mishler D.B."/>
            <person name="Reski R."/>
            <person name="Grigoriev I."/>
            <person name="Quatrano R.S."/>
            <person name="Boore J.L."/>
        </authorList>
    </citation>
    <scope>NUCLEOTIDE SEQUENCE [LARGE SCALE GENOMIC DNA]</scope>
    <source>
        <strain evidence="1 2">cv. Gransden 2004</strain>
    </source>
</reference>
<dbReference type="EnsemblPlants" id="Pp3c1_30310V3.3">
    <property type="protein sequence ID" value="Pp3c1_30310V3.3"/>
    <property type="gene ID" value="Pp3c1_30310"/>
</dbReference>
<name>A0A7I4FBG0_PHYPA</name>
<sequence length="102" mass="11877">MAVQNLFSEAEVTIGPWIEKGFYYDFDMKLLFTQKHLRKIKYLQVIIRGEICGKFSANWETTPAALKNALEDKGWENIIDEWVVHFVVPKLIVKIENAFDGK</sequence>
<dbReference type="AlphaFoldDB" id="A0A7I4FBG0"/>
<accession>A0A7I4FBG0</accession>
<dbReference type="InParanoid" id="A0A7I4FBG0"/>
<reference evidence="1" key="3">
    <citation type="submission" date="2020-12" db="UniProtKB">
        <authorList>
            <consortium name="EnsemblPlants"/>
        </authorList>
    </citation>
    <scope>IDENTIFICATION</scope>
</reference>
<dbReference type="Gene3D" id="3.30.980.10">
    <property type="entry name" value="Threonyl-trna Synthetase, Chain A, domain 2"/>
    <property type="match status" value="1"/>
</dbReference>